<evidence type="ECO:0000256" key="3">
    <source>
        <dbReference type="ARBA" id="ARBA00012663"/>
    </source>
</evidence>
<dbReference type="Pfam" id="PF03173">
    <property type="entry name" value="CHB_HEX"/>
    <property type="match status" value="1"/>
</dbReference>
<dbReference type="GO" id="GO:0030203">
    <property type="term" value="P:glycosaminoglycan metabolic process"/>
    <property type="evidence" value="ECO:0007669"/>
    <property type="project" value="TreeGrafter"/>
</dbReference>
<dbReference type="Gene3D" id="2.60.40.10">
    <property type="entry name" value="Immunoglobulins"/>
    <property type="match status" value="1"/>
</dbReference>
<feature type="domain" description="Chitobiase/beta-hexosaminidases N-terminal" evidence="10">
    <location>
        <begin position="35"/>
        <end position="197"/>
    </location>
</feature>
<dbReference type="SUPFAM" id="SSF81296">
    <property type="entry name" value="E set domains"/>
    <property type="match status" value="1"/>
</dbReference>
<keyword evidence="12" id="KW-1185">Reference proteome</keyword>
<keyword evidence="4" id="KW-0378">Hydrolase</keyword>
<dbReference type="PANTHER" id="PTHR22600">
    <property type="entry name" value="BETA-HEXOSAMINIDASE"/>
    <property type="match status" value="1"/>
</dbReference>
<dbReference type="RefSeq" id="WP_068333001.1">
    <property type="nucleotide sequence ID" value="NZ_LVHF01000029.1"/>
</dbReference>
<feature type="active site" description="Proton donor" evidence="8">
    <location>
        <position position="597"/>
    </location>
</feature>
<dbReference type="Gene3D" id="3.30.379.10">
    <property type="entry name" value="Chitobiase/beta-hexosaminidase domain 2-like"/>
    <property type="match status" value="1"/>
</dbReference>
<protein>
    <recommendedName>
        <fullName evidence="3">beta-N-acetylhexosaminidase</fullName>
        <ecNumber evidence="3">3.2.1.52</ecNumber>
    </recommendedName>
    <alternativeName>
        <fullName evidence="6">Beta-N-acetylhexosaminidase</fullName>
    </alternativeName>
    <alternativeName>
        <fullName evidence="7">N-acetyl-beta-glucosaminidase</fullName>
    </alternativeName>
</protein>
<dbReference type="InterPro" id="IPR025705">
    <property type="entry name" value="Beta_hexosaminidase_sua/sub"/>
</dbReference>
<dbReference type="CDD" id="cd02847">
    <property type="entry name" value="E_set_Chitobiase_C"/>
    <property type="match status" value="1"/>
</dbReference>
<feature type="chain" id="PRO_5008090122" description="beta-N-acetylhexosaminidase" evidence="9">
    <location>
        <begin position="28"/>
        <end position="924"/>
    </location>
</feature>
<dbReference type="SUPFAM" id="SSF55545">
    <property type="entry name" value="beta-N-acetylhexosaminidase-like domain"/>
    <property type="match status" value="1"/>
</dbReference>
<evidence type="ECO:0000256" key="8">
    <source>
        <dbReference type="PIRSR" id="PIRSR625705-1"/>
    </source>
</evidence>
<dbReference type="Gene3D" id="2.60.40.290">
    <property type="match status" value="1"/>
</dbReference>
<dbReference type="Pfam" id="PF02838">
    <property type="entry name" value="Glyco_hydro_20b"/>
    <property type="match status" value="1"/>
</dbReference>
<sequence>MSKLKVPLKLLTVALISHLSFSTPVLAESFHPQAQELDLLWKVIDHDIGENIFLGSLTITNNGAEPLGAQDWALYFNSVRPPASVLPDDSPDGIKARQQIAEQGLILTNADDAKSGDYFVLKPAASFAPIHPGESREIKITAQYWQMLKNDSPSGFHIAFNGGDPHAVRVNVSMDPNDPKQTRQSIHDIMPVQTPALRFAENTTLKANVDVANQVVPQLHDAQLQQGAFLTLLGSNASIKAPTSLDKEAKYLQSALQDLIQGRFPINQADAVPSGLIELKINPNLDVDGDSQPDNEGYTIAIDPFAGVTIEGKDASGVFYGIQTLRQLIPNDVYRASVSTNKLSHAVLPAMTAADAPRFEYRGMMLDVARNFQSKETIFKLIDLLAYYKINKFEMNVANDEGWRLEIPGIPELTEFGAKRGYDLDESHMLHTFMGSSNGFKEGDGIKGKPVNEVDANNGVAPIYQGFEIAQQNFLGQGWGYYTVQDFKDILKYAGDRHIDVILEYDFPAHARAAIKAMEYRYNKYKDTDLVEANRYRLIDPLDESKYYTPQFYTDNIVNPALDGTFAFLNKVISETKAMYDAVPNAKLTRLHGGGDELPHLGPNEWWAKSPAVKENPVTAGKSDAELFDYFFTRWADIIRNNGFQMASWGDVLTHNGTGNVDYGDLYPIFWNNVWGWGNEHQSYVFANKGYQVVLSHATNMYFDLAYNKHPDEVGYHWAGYTDTKKTFEYRPFNIYANGTIDKLGNPVEWNPNWVSLTEEGKKNVVGLQGQLFAENSKSPKIMEYLVFPKVLGVAERAWVQDMPIEQAADATGKTPMDHAWDVFSNALGQHALAKLEYIQPVDVYDQLPPLHGVNYRIPLPGAVIEAGKLKINTRFPGLTNQYSLNDGASWLPYYEPVDVSHAANVKVRSVSDSGRSSRVEIVN</sequence>
<dbReference type="InterPro" id="IPR004866">
    <property type="entry name" value="CHB/HEX_N_dom"/>
</dbReference>
<dbReference type="InterPro" id="IPR012291">
    <property type="entry name" value="CBM2_carb-bd_dom_sf"/>
</dbReference>
<evidence type="ECO:0000256" key="5">
    <source>
        <dbReference type="ARBA" id="ARBA00023295"/>
    </source>
</evidence>
<dbReference type="SUPFAM" id="SSF49384">
    <property type="entry name" value="Carbohydrate-binding domain"/>
    <property type="match status" value="1"/>
</dbReference>
<dbReference type="InterPro" id="IPR017853">
    <property type="entry name" value="GH"/>
</dbReference>
<dbReference type="SMART" id="SM01081">
    <property type="entry name" value="CHB_HEX"/>
    <property type="match status" value="1"/>
</dbReference>
<gene>
    <name evidence="11" type="ORF">A3K86_15435</name>
</gene>
<dbReference type="Pfam" id="PF00728">
    <property type="entry name" value="Glyco_hydro_20"/>
    <property type="match status" value="1"/>
</dbReference>
<evidence type="ECO:0000256" key="7">
    <source>
        <dbReference type="ARBA" id="ARBA00033000"/>
    </source>
</evidence>
<dbReference type="InterPro" id="IPR014756">
    <property type="entry name" value="Ig_E-set"/>
</dbReference>
<dbReference type="EMBL" id="LVHF01000029">
    <property type="protein sequence ID" value="OAN13056.1"/>
    <property type="molecule type" value="Genomic_DNA"/>
</dbReference>
<evidence type="ECO:0000256" key="6">
    <source>
        <dbReference type="ARBA" id="ARBA00030512"/>
    </source>
</evidence>
<dbReference type="InterPro" id="IPR015882">
    <property type="entry name" value="HEX_bac_N"/>
</dbReference>
<evidence type="ECO:0000256" key="9">
    <source>
        <dbReference type="SAM" id="SignalP"/>
    </source>
</evidence>
<dbReference type="InterPro" id="IPR015883">
    <property type="entry name" value="Glyco_hydro_20_cat"/>
</dbReference>
<dbReference type="GO" id="GO:0004563">
    <property type="term" value="F:beta-N-acetylhexosaminidase activity"/>
    <property type="evidence" value="ECO:0007669"/>
    <property type="project" value="UniProtKB-EC"/>
</dbReference>
<dbReference type="GO" id="GO:0030247">
    <property type="term" value="F:polysaccharide binding"/>
    <property type="evidence" value="ECO:0007669"/>
    <property type="project" value="InterPro"/>
</dbReference>
<dbReference type="InterPro" id="IPR004867">
    <property type="entry name" value="CHB_C_dom"/>
</dbReference>
<comment type="caution">
    <text evidence="11">The sequence shown here is derived from an EMBL/GenBank/DDBJ whole genome shotgun (WGS) entry which is preliminary data.</text>
</comment>
<evidence type="ECO:0000256" key="1">
    <source>
        <dbReference type="ARBA" id="ARBA00001231"/>
    </source>
</evidence>
<keyword evidence="9" id="KW-0732">Signal</keyword>
<dbReference type="PANTHER" id="PTHR22600:SF57">
    <property type="entry name" value="BETA-N-ACETYLHEXOSAMINIDASE"/>
    <property type="match status" value="1"/>
</dbReference>
<dbReference type="Pfam" id="PF03174">
    <property type="entry name" value="CHB_HEX_C"/>
    <property type="match status" value="1"/>
</dbReference>
<dbReference type="GO" id="GO:0016020">
    <property type="term" value="C:membrane"/>
    <property type="evidence" value="ECO:0007669"/>
    <property type="project" value="TreeGrafter"/>
</dbReference>
<dbReference type="STRING" id="858640.A3K86_15435"/>
<feature type="signal peptide" evidence="9">
    <location>
        <begin position="1"/>
        <end position="27"/>
    </location>
</feature>
<name>A0A178K7L1_9GAMM</name>
<dbReference type="OrthoDB" id="9763537at2"/>
<comment type="similarity">
    <text evidence="2">Belongs to the glycosyl hydrolase 20 family.</text>
</comment>
<dbReference type="GO" id="GO:0005975">
    <property type="term" value="P:carbohydrate metabolic process"/>
    <property type="evidence" value="ECO:0007669"/>
    <property type="project" value="InterPro"/>
</dbReference>
<dbReference type="AlphaFoldDB" id="A0A178K7L1"/>
<evidence type="ECO:0000256" key="2">
    <source>
        <dbReference type="ARBA" id="ARBA00006285"/>
    </source>
</evidence>
<dbReference type="InterPro" id="IPR029018">
    <property type="entry name" value="Hex-like_dom2"/>
</dbReference>
<dbReference type="InterPro" id="IPR008965">
    <property type="entry name" value="CBM2/CBM3_carb-bd_dom_sf"/>
</dbReference>
<reference evidence="11 12" key="1">
    <citation type="submission" date="2016-03" db="EMBL/GenBank/DDBJ databases">
        <title>Photobacterium proteolyticum sp. nov. a protease producing bacterium isolated from ocean sediments of Laizhou Bay.</title>
        <authorList>
            <person name="Li Y."/>
        </authorList>
    </citation>
    <scope>NUCLEOTIDE SEQUENCE [LARGE SCALE GENOMIC DNA]</scope>
    <source>
        <strain evidence="11 12">R-40508</strain>
    </source>
</reference>
<dbReference type="SUPFAM" id="SSF51445">
    <property type="entry name" value="(Trans)glycosidases"/>
    <property type="match status" value="1"/>
</dbReference>
<dbReference type="InterPro" id="IPR013783">
    <property type="entry name" value="Ig-like_fold"/>
</dbReference>
<dbReference type="PRINTS" id="PR00738">
    <property type="entry name" value="GLHYDRLASE20"/>
</dbReference>
<evidence type="ECO:0000313" key="12">
    <source>
        <dbReference type="Proteomes" id="UP000078503"/>
    </source>
</evidence>
<keyword evidence="5" id="KW-0326">Glycosidase</keyword>
<evidence type="ECO:0000313" key="11">
    <source>
        <dbReference type="EMBL" id="OAN13056.1"/>
    </source>
</evidence>
<evidence type="ECO:0000259" key="10">
    <source>
        <dbReference type="SMART" id="SM01081"/>
    </source>
</evidence>
<comment type="catalytic activity">
    <reaction evidence="1">
        <text>Hydrolysis of terminal non-reducing N-acetyl-D-hexosamine residues in N-acetyl-beta-D-hexosaminides.</text>
        <dbReference type="EC" id="3.2.1.52"/>
    </reaction>
</comment>
<dbReference type="EC" id="3.2.1.52" evidence="3"/>
<proteinExistence type="inferred from homology"/>
<organism evidence="11 12">
    <name type="scientific">Photobacterium jeanii</name>
    <dbReference type="NCBI Taxonomy" id="858640"/>
    <lineage>
        <taxon>Bacteria</taxon>
        <taxon>Pseudomonadati</taxon>
        <taxon>Pseudomonadota</taxon>
        <taxon>Gammaproteobacteria</taxon>
        <taxon>Vibrionales</taxon>
        <taxon>Vibrionaceae</taxon>
        <taxon>Photobacterium</taxon>
    </lineage>
</organism>
<evidence type="ECO:0000256" key="4">
    <source>
        <dbReference type="ARBA" id="ARBA00022801"/>
    </source>
</evidence>
<dbReference type="Gene3D" id="3.20.20.80">
    <property type="entry name" value="Glycosidases"/>
    <property type="match status" value="1"/>
</dbReference>
<dbReference type="Proteomes" id="UP000078503">
    <property type="component" value="Unassembled WGS sequence"/>
</dbReference>
<accession>A0A178K7L1</accession>